<protein>
    <recommendedName>
        <fullName evidence="4">DUF1345 domain-containing protein</fullName>
    </recommendedName>
</protein>
<name>A0A243WJP7_9BACT</name>
<dbReference type="InterPro" id="IPR009781">
    <property type="entry name" value="DUF1345"/>
</dbReference>
<feature type="transmembrane region" description="Helical" evidence="1">
    <location>
        <begin position="122"/>
        <end position="145"/>
    </location>
</feature>
<evidence type="ECO:0000313" key="3">
    <source>
        <dbReference type="Proteomes" id="UP000194873"/>
    </source>
</evidence>
<dbReference type="EMBL" id="MTSE01000001">
    <property type="protein sequence ID" value="OUJ75839.1"/>
    <property type="molecule type" value="Genomic_DNA"/>
</dbReference>
<proteinExistence type="predicted"/>
<feature type="transmembrane region" description="Helical" evidence="1">
    <location>
        <begin position="88"/>
        <end position="110"/>
    </location>
</feature>
<feature type="transmembrane region" description="Helical" evidence="1">
    <location>
        <begin position="20"/>
        <end position="37"/>
    </location>
</feature>
<keyword evidence="1" id="KW-1133">Transmembrane helix</keyword>
<feature type="transmembrane region" description="Helical" evidence="1">
    <location>
        <begin position="206"/>
        <end position="226"/>
    </location>
</feature>
<evidence type="ECO:0000313" key="2">
    <source>
        <dbReference type="EMBL" id="OUJ75839.1"/>
    </source>
</evidence>
<feature type="transmembrane region" description="Helical" evidence="1">
    <location>
        <begin position="49"/>
        <end position="68"/>
    </location>
</feature>
<organism evidence="2 3">
    <name type="scientific">Hymenobacter crusticola</name>
    <dbReference type="NCBI Taxonomy" id="1770526"/>
    <lineage>
        <taxon>Bacteria</taxon>
        <taxon>Pseudomonadati</taxon>
        <taxon>Bacteroidota</taxon>
        <taxon>Cytophagia</taxon>
        <taxon>Cytophagales</taxon>
        <taxon>Hymenobacteraceae</taxon>
        <taxon>Hymenobacter</taxon>
    </lineage>
</organism>
<sequence>MPNSRSSFRLLHHLGSVSTRFRLVVGLGLGLCAYAMAPRDLHPITRFIAGWDGFAGANLGMFWSSIVVSDVHRIRGVATAEDPGRVPSFVLVLVGAIASVLAVVVLLGIMHAAPGHVMRTQVVLSVAAVASSWLLLHTIFTLRYAHLYYDPEVDGSEGGLEFPGSEKEPDYLDFAYFSFVIGMTAQTADIGISGRVLRRWALLHGVLSYGFNTAIIALSISSLASLL</sequence>
<dbReference type="OrthoDB" id="64737at2"/>
<dbReference type="RefSeq" id="WP_086592083.1">
    <property type="nucleotide sequence ID" value="NZ_MTSE01000001.1"/>
</dbReference>
<keyword evidence="1" id="KW-0472">Membrane</keyword>
<keyword evidence="3" id="KW-1185">Reference proteome</keyword>
<reference evidence="2 3" key="1">
    <citation type="submission" date="2017-01" db="EMBL/GenBank/DDBJ databases">
        <title>A new Hymenobacter.</title>
        <authorList>
            <person name="Liang Y."/>
            <person name="Feng F."/>
        </authorList>
    </citation>
    <scope>NUCLEOTIDE SEQUENCE [LARGE SCALE GENOMIC DNA]</scope>
    <source>
        <strain evidence="2">MIMBbqt21</strain>
    </source>
</reference>
<dbReference type="AlphaFoldDB" id="A0A243WJP7"/>
<gene>
    <name evidence="2" type="ORF">BXP70_00635</name>
</gene>
<comment type="caution">
    <text evidence="2">The sequence shown here is derived from an EMBL/GenBank/DDBJ whole genome shotgun (WGS) entry which is preliminary data.</text>
</comment>
<evidence type="ECO:0008006" key="4">
    <source>
        <dbReference type="Google" id="ProtNLM"/>
    </source>
</evidence>
<dbReference type="Proteomes" id="UP000194873">
    <property type="component" value="Unassembled WGS sequence"/>
</dbReference>
<dbReference type="Pfam" id="PF07077">
    <property type="entry name" value="DUF1345"/>
    <property type="match status" value="1"/>
</dbReference>
<keyword evidence="1" id="KW-0812">Transmembrane</keyword>
<evidence type="ECO:0000256" key="1">
    <source>
        <dbReference type="SAM" id="Phobius"/>
    </source>
</evidence>
<accession>A0A243WJP7</accession>